<dbReference type="Gene3D" id="3.30.450.20">
    <property type="entry name" value="PAS domain"/>
    <property type="match status" value="2"/>
</dbReference>
<sequence length="856" mass="92769">MDVLLPGGTGLGVALRALDGLGVAALALDGGGHIQQANRAACRLLGDAAAALQGRCLQDWLVLSDAAGVRTWSETRALLASGRAVPLWQQEAVPQVVSVAIISVGAGAGRLDLLVLQPAEPDAVSAAGMVERLLRMAVEHSEQPVVVLDERRRIVYVNASFTSMFGYTLEEVRGRNPESTMLSGNLPPEEWVRHASLPWGQTRFQAEMQVCTKSGRDIWIRIATAPMTCPGCEDAAAGLHGYSVDMLTDITEERQIRQLSADVFQALVSNLSFDDWGERLCKAIQGIVPDVLVSLLSVDADHCLQPWAVQMLPAPFVAATTGMVVSSTVGSCGAAVARRARVLSPDIASDPLWSGLAPHLLEHGLRACWSYPVKRRDGSVAGTLALYSRQCGGPSAFHERVVRACLDPCALAVEREEQRQQMARLVQFDSLTGLPNRSRLLQQVDQWLAAPRGSKMAFFCLDVDRFKDVNDLLGHAHGDRVLVELANRLQGCLGAGEFVSRTEGDQFIVVLGDCDAHGAALRADQIRHVLAQPIEVAEQELNLTVSMGISHYPDGGANREDLLANAKAAMYRAKRAGGDRSQFFCPHQDRMLQTRLQLGAALRRAIAQQTLRLHYQPQVHAGSGLLHGMEALARWHDDSVGEVSPEVFIELAEDLGLIEAIDHWALREACLQLAQWRAVGLAIPSVSVNLSPHHFRDAALPDFIAGLLSEHGLPGSSLTVEITENSMLTMDVQMIDVARRIRALGVGLSVDDFGTGFSSLSNLVALPVTEVKIDRSFIDQSLETPRLQSLVASIIEIGRKLRLVVVAEGVETAAQRSLLLQHRCPVLQGYLFSAALPPHQVPQWLAGRQEEQPPSP</sequence>
<dbReference type="Pfam" id="PF00990">
    <property type="entry name" value="GGDEF"/>
    <property type="match status" value="1"/>
</dbReference>
<dbReference type="PROSITE" id="PS50887">
    <property type="entry name" value="GGDEF"/>
    <property type="match status" value="1"/>
</dbReference>
<evidence type="ECO:0000259" key="3">
    <source>
        <dbReference type="PROSITE" id="PS50887"/>
    </source>
</evidence>
<dbReference type="Gene3D" id="3.20.20.450">
    <property type="entry name" value="EAL domain"/>
    <property type="match status" value="1"/>
</dbReference>
<dbReference type="SUPFAM" id="SSF141868">
    <property type="entry name" value="EAL domain-like"/>
    <property type="match status" value="1"/>
</dbReference>
<dbReference type="InterPro" id="IPR035965">
    <property type="entry name" value="PAS-like_dom_sf"/>
</dbReference>
<dbReference type="PANTHER" id="PTHR44757">
    <property type="entry name" value="DIGUANYLATE CYCLASE DGCP"/>
    <property type="match status" value="1"/>
</dbReference>
<dbReference type="AlphaFoldDB" id="A0A3M6QUU6"/>
<feature type="domain" description="EAL" evidence="2">
    <location>
        <begin position="595"/>
        <end position="849"/>
    </location>
</feature>
<dbReference type="InterPro" id="IPR003018">
    <property type="entry name" value="GAF"/>
</dbReference>
<dbReference type="SMART" id="SM00091">
    <property type="entry name" value="PAS"/>
    <property type="match status" value="2"/>
</dbReference>
<evidence type="ECO:0000313" key="5">
    <source>
        <dbReference type="Proteomes" id="UP000278006"/>
    </source>
</evidence>
<dbReference type="PROSITE" id="PS50112">
    <property type="entry name" value="PAS"/>
    <property type="match status" value="1"/>
</dbReference>
<dbReference type="PANTHER" id="PTHR44757:SF2">
    <property type="entry name" value="BIOFILM ARCHITECTURE MAINTENANCE PROTEIN MBAA"/>
    <property type="match status" value="1"/>
</dbReference>
<dbReference type="SMART" id="SM00267">
    <property type="entry name" value="GGDEF"/>
    <property type="match status" value="1"/>
</dbReference>
<dbReference type="InterPro" id="IPR052155">
    <property type="entry name" value="Biofilm_reg_signaling"/>
</dbReference>
<dbReference type="NCBIfam" id="TIGR00229">
    <property type="entry name" value="sensory_box"/>
    <property type="match status" value="1"/>
</dbReference>
<dbReference type="OrthoDB" id="9813903at2"/>
<reference evidence="4 5" key="1">
    <citation type="submission" date="2018-10" db="EMBL/GenBank/DDBJ databases">
        <title>Draft genome of Cortibacter populi DSM10536.</title>
        <authorList>
            <person name="Bernier A.-M."/>
            <person name="Bernard K."/>
        </authorList>
    </citation>
    <scope>NUCLEOTIDE SEQUENCE [LARGE SCALE GENOMIC DNA]</scope>
    <source>
        <strain evidence="4 5">DSM 105136</strain>
    </source>
</reference>
<dbReference type="InterPro" id="IPR029016">
    <property type="entry name" value="GAF-like_dom_sf"/>
</dbReference>
<comment type="caution">
    <text evidence="4">The sequence shown here is derived from an EMBL/GenBank/DDBJ whole genome shotgun (WGS) entry which is preliminary data.</text>
</comment>
<evidence type="ECO:0000259" key="2">
    <source>
        <dbReference type="PROSITE" id="PS50883"/>
    </source>
</evidence>
<dbReference type="CDD" id="cd00130">
    <property type="entry name" value="PAS"/>
    <property type="match status" value="1"/>
</dbReference>
<dbReference type="Proteomes" id="UP000278006">
    <property type="component" value="Unassembled WGS sequence"/>
</dbReference>
<dbReference type="Pfam" id="PF00989">
    <property type="entry name" value="PAS"/>
    <property type="match status" value="1"/>
</dbReference>
<evidence type="ECO:0000259" key="1">
    <source>
        <dbReference type="PROSITE" id="PS50112"/>
    </source>
</evidence>
<dbReference type="InterPro" id="IPR001633">
    <property type="entry name" value="EAL_dom"/>
</dbReference>
<dbReference type="Pfam" id="PF00563">
    <property type="entry name" value="EAL"/>
    <property type="match status" value="1"/>
</dbReference>
<proteinExistence type="predicted"/>
<name>A0A3M6QUU6_9BURK</name>
<dbReference type="CDD" id="cd01949">
    <property type="entry name" value="GGDEF"/>
    <property type="match status" value="1"/>
</dbReference>
<accession>A0A3M6QUU6</accession>
<dbReference type="SMART" id="SM00052">
    <property type="entry name" value="EAL"/>
    <property type="match status" value="1"/>
</dbReference>
<dbReference type="SUPFAM" id="SSF55073">
    <property type="entry name" value="Nucleotide cyclase"/>
    <property type="match status" value="1"/>
</dbReference>
<feature type="domain" description="PAS" evidence="1">
    <location>
        <begin position="130"/>
        <end position="176"/>
    </location>
</feature>
<dbReference type="SUPFAM" id="SSF55785">
    <property type="entry name" value="PYP-like sensor domain (PAS domain)"/>
    <property type="match status" value="2"/>
</dbReference>
<dbReference type="Gene3D" id="3.30.450.40">
    <property type="match status" value="1"/>
</dbReference>
<dbReference type="InterPro" id="IPR012226">
    <property type="entry name" value="Diguanyl_cyclase/Pdiesterase"/>
</dbReference>
<feature type="domain" description="GGDEF" evidence="3">
    <location>
        <begin position="454"/>
        <end position="586"/>
    </location>
</feature>
<dbReference type="InterPro" id="IPR000160">
    <property type="entry name" value="GGDEF_dom"/>
</dbReference>
<dbReference type="EMBL" id="RDQO01000002">
    <property type="protein sequence ID" value="RMX06329.1"/>
    <property type="molecule type" value="Genomic_DNA"/>
</dbReference>
<organism evidence="4 5">
    <name type="scientific">Corticibacter populi</name>
    <dbReference type="NCBI Taxonomy" id="1550736"/>
    <lineage>
        <taxon>Bacteria</taxon>
        <taxon>Pseudomonadati</taxon>
        <taxon>Pseudomonadota</taxon>
        <taxon>Betaproteobacteria</taxon>
        <taxon>Burkholderiales</taxon>
        <taxon>Comamonadaceae</taxon>
        <taxon>Corticibacter</taxon>
    </lineage>
</organism>
<dbReference type="InterPro" id="IPR043128">
    <property type="entry name" value="Rev_trsase/Diguanyl_cyclase"/>
</dbReference>
<dbReference type="InterPro" id="IPR029787">
    <property type="entry name" value="Nucleotide_cyclase"/>
</dbReference>
<evidence type="ECO:0000313" key="4">
    <source>
        <dbReference type="EMBL" id="RMX06329.1"/>
    </source>
</evidence>
<dbReference type="Gene3D" id="3.30.70.270">
    <property type="match status" value="1"/>
</dbReference>
<dbReference type="InterPro" id="IPR000014">
    <property type="entry name" value="PAS"/>
</dbReference>
<dbReference type="InterPro" id="IPR013767">
    <property type="entry name" value="PAS_fold"/>
</dbReference>
<dbReference type="InterPro" id="IPR035919">
    <property type="entry name" value="EAL_sf"/>
</dbReference>
<gene>
    <name evidence="4" type="ORF">D8I35_07215</name>
</gene>
<dbReference type="GO" id="GO:0006355">
    <property type="term" value="P:regulation of DNA-templated transcription"/>
    <property type="evidence" value="ECO:0007669"/>
    <property type="project" value="InterPro"/>
</dbReference>
<dbReference type="RefSeq" id="WP_122227385.1">
    <property type="nucleotide sequence ID" value="NZ_RDQO01000002.1"/>
</dbReference>
<dbReference type="CDD" id="cd01948">
    <property type="entry name" value="EAL"/>
    <property type="match status" value="1"/>
</dbReference>
<dbReference type="PROSITE" id="PS50883">
    <property type="entry name" value="EAL"/>
    <property type="match status" value="1"/>
</dbReference>
<dbReference type="Pfam" id="PF13188">
    <property type="entry name" value="PAS_8"/>
    <property type="match status" value="1"/>
</dbReference>
<dbReference type="PIRSF" id="PIRSF005925">
    <property type="entry name" value="Dos"/>
    <property type="match status" value="1"/>
</dbReference>
<dbReference type="Pfam" id="PF13185">
    <property type="entry name" value="GAF_2"/>
    <property type="match status" value="1"/>
</dbReference>
<keyword evidence="5" id="KW-1185">Reference proteome</keyword>
<dbReference type="NCBIfam" id="TIGR00254">
    <property type="entry name" value="GGDEF"/>
    <property type="match status" value="1"/>
</dbReference>
<protein>
    <submittedName>
        <fullName evidence="4">EAL domain-containing protein</fullName>
    </submittedName>
</protein>
<dbReference type="SMART" id="SM00065">
    <property type="entry name" value="GAF"/>
    <property type="match status" value="1"/>
</dbReference>
<dbReference type="SUPFAM" id="SSF55781">
    <property type="entry name" value="GAF domain-like"/>
    <property type="match status" value="1"/>
</dbReference>